<dbReference type="AlphaFoldDB" id="A0A7X0JX15"/>
<evidence type="ECO:0008006" key="3">
    <source>
        <dbReference type="Google" id="ProtNLM"/>
    </source>
</evidence>
<comment type="caution">
    <text evidence="1">The sequence shown here is derived from an EMBL/GenBank/DDBJ whole genome shotgun (WGS) entry which is preliminary data.</text>
</comment>
<name>A0A7X0JX15_9GAMM</name>
<reference evidence="1 2" key="1">
    <citation type="submission" date="2020-08" db="EMBL/GenBank/DDBJ databases">
        <title>Genomic Encyclopedia of Type Strains, Phase IV (KMG-IV): sequencing the most valuable type-strain genomes for metagenomic binning, comparative biology and taxonomic classification.</title>
        <authorList>
            <person name="Goeker M."/>
        </authorList>
    </citation>
    <scope>NUCLEOTIDE SEQUENCE [LARGE SCALE GENOMIC DNA]</scope>
    <source>
        <strain evidence="1 2">DSM 22368</strain>
    </source>
</reference>
<organism evidence="1 2">
    <name type="scientific">Pseudoteredinibacter isoporae</name>
    <dbReference type="NCBI Taxonomy" id="570281"/>
    <lineage>
        <taxon>Bacteria</taxon>
        <taxon>Pseudomonadati</taxon>
        <taxon>Pseudomonadota</taxon>
        <taxon>Gammaproteobacteria</taxon>
        <taxon>Cellvibrionales</taxon>
        <taxon>Cellvibrionaceae</taxon>
        <taxon>Pseudoteredinibacter</taxon>
    </lineage>
</organism>
<accession>A0A7X0JX15</accession>
<proteinExistence type="predicted"/>
<dbReference type="RefSeq" id="WP_166843565.1">
    <property type="nucleotide sequence ID" value="NZ_JAAONY010000005.1"/>
</dbReference>
<evidence type="ECO:0000313" key="1">
    <source>
        <dbReference type="EMBL" id="MBB6523827.1"/>
    </source>
</evidence>
<evidence type="ECO:0000313" key="2">
    <source>
        <dbReference type="Proteomes" id="UP000528457"/>
    </source>
</evidence>
<dbReference type="EMBL" id="JACHHT010000005">
    <property type="protein sequence ID" value="MBB6523827.1"/>
    <property type="molecule type" value="Genomic_DNA"/>
</dbReference>
<keyword evidence="2" id="KW-1185">Reference proteome</keyword>
<sequence length="83" mass="9771">MKYIEVNVKTALIVHGFDEDNQEIIEKVNDENYMKKLVSIERIQSISNQYLLVSSSHGRIIYWEYEEDYAEIKAKLESQGMIV</sequence>
<protein>
    <recommendedName>
        <fullName evidence="3">DUF370 domain-containing protein</fullName>
    </recommendedName>
</protein>
<dbReference type="InParanoid" id="A0A7X0JX15"/>
<gene>
    <name evidence="1" type="ORF">HNR48_004142</name>
</gene>
<dbReference type="Proteomes" id="UP000528457">
    <property type="component" value="Unassembled WGS sequence"/>
</dbReference>